<dbReference type="Gene3D" id="3.30.40.10">
    <property type="entry name" value="Zinc/RING finger domain, C3HC4 (zinc finger)"/>
    <property type="match status" value="1"/>
</dbReference>
<dbReference type="PROSITE" id="PS51044">
    <property type="entry name" value="ZF_SP_RING"/>
    <property type="match status" value="1"/>
</dbReference>
<dbReference type="Proteomes" id="UP001182556">
    <property type="component" value="Unassembled WGS sequence"/>
</dbReference>
<comment type="caution">
    <text evidence="13">The sequence shown here is derived from an EMBL/GenBank/DDBJ whole genome shotgun (WGS) entry which is preliminary data.</text>
</comment>
<dbReference type="GO" id="GO:0005634">
    <property type="term" value="C:nucleus"/>
    <property type="evidence" value="ECO:0007669"/>
    <property type="project" value="UniProtKB-SubCell"/>
</dbReference>
<dbReference type="GO" id="GO:0016925">
    <property type="term" value="P:protein sumoylation"/>
    <property type="evidence" value="ECO:0007669"/>
    <property type="project" value="TreeGrafter"/>
</dbReference>
<evidence type="ECO:0000256" key="11">
    <source>
        <dbReference type="SAM" id="MobiDB-lite"/>
    </source>
</evidence>
<dbReference type="EMBL" id="JAODAN010000003">
    <property type="protein sequence ID" value="KAK1925387.1"/>
    <property type="molecule type" value="Genomic_DNA"/>
</dbReference>
<feature type="compositionally biased region" description="Basic and acidic residues" evidence="11">
    <location>
        <begin position="275"/>
        <end position="296"/>
    </location>
</feature>
<evidence type="ECO:0000256" key="1">
    <source>
        <dbReference type="ARBA" id="ARBA00004123"/>
    </source>
</evidence>
<evidence type="ECO:0000256" key="5">
    <source>
        <dbReference type="ARBA" id="ARBA00022723"/>
    </source>
</evidence>
<dbReference type="GO" id="GO:0030915">
    <property type="term" value="C:Smc5-Smc6 complex"/>
    <property type="evidence" value="ECO:0007669"/>
    <property type="project" value="InterPro"/>
</dbReference>
<evidence type="ECO:0000256" key="4">
    <source>
        <dbReference type="ARBA" id="ARBA00022679"/>
    </source>
</evidence>
<gene>
    <name evidence="13" type="ORF">DB88DRAFT_483759</name>
</gene>
<dbReference type="InterPro" id="IPR004181">
    <property type="entry name" value="Znf_MIZ"/>
</dbReference>
<feature type="region of interest" description="Disordered" evidence="11">
    <location>
        <begin position="1"/>
        <end position="33"/>
    </location>
</feature>
<dbReference type="GO" id="GO:0008270">
    <property type="term" value="F:zinc ion binding"/>
    <property type="evidence" value="ECO:0007669"/>
    <property type="project" value="UniProtKB-KW"/>
</dbReference>
<keyword evidence="7" id="KW-0833">Ubl conjugation pathway</keyword>
<evidence type="ECO:0000256" key="8">
    <source>
        <dbReference type="ARBA" id="ARBA00022833"/>
    </source>
</evidence>
<comment type="similarity">
    <text evidence="3">Belongs to the NSE2 family.</text>
</comment>
<comment type="pathway">
    <text evidence="2">Protein modification; protein sumoylation.</text>
</comment>
<keyword evidence="5" id="KW-0479">Metal-binding</keyword>
<evidence type="ECO:0000256" key="2">
    <source>
        <dbReference type="ARBA" id="ARBA00004718"/>
    </source>
</evidence>
<keyword evidence="6 10" id="KW-0863">Zinc-finger</keyword>
<keyword evidence="14" id="KW-1185">Reference proteome</keyword>
<accession>A0AAD9L7C8</accession>
<feature type="domain" description="SP-RING-type" evidence="12">
    <location>
        <begin position="205"/>
        <end position="300"/>
    </location>
</feature>
<keyword evidence="8" id="KW-0862">Zinc</keyword>
<sequence length="303" mass="34734">MPVATQNAQAGPSRHRNRQELSQQQDGSDDERLQKPQVLAEEGWTIETFTDLPVVKTLPTLAFIAGLVGKCKELITRIEEGMEKAMAAATLIEEASPDHEMLEQFEKEFRSGIERKQQMLIKIQVLESMHMQLRQNQDLDNPMGFYKQETARREQEYRGKTLRQKFKEDQDYINFRTAIWEVNHEGTAGPPTTAYLPREDEDGSDDEEIEVGMQTQNFRCPITLRPYVNAVTCVDCKHSYSKDAIMSILSNGRKRSVKCPFSGCNTAVTATKLQPDKELQRKTDAFVRRQAEREAREAEDDED</sequence>
<reference evidence="13" key="1">
    <citation type="submission" date="2023-02" db="EMBL/GenBank/DDBJ databases">
        <title>Identification and recombinant expression of a fungal hydrolase from Papiliotrema laurentii that hydrolyzes apple cutin and clears colloidal polyester polyurethane.</title>
        <authorList>
            <consortium name="DOE Joint Genome Institute"/>
            <person name="Roman V.A."/>
            <person name="Bojanowski C."/>
            <person name="Crable B.R."/>
            <person name="Wagner D.N."/>
            <person name="Hung C.S."/>
            <person name="Nadeau L.J."/>
            <person name="Schratz L."/>
            <person name="Haridas S."/>
            <person name="Pangilinan J."/>
            <person name="Lipzen A."/>
            <person name="Na H."/>
            <person name="Yan M."/>
            <person name="Ng V."/>
            <person name="Grigoriev I.V."/>
            <person name="Spatafora J.W."/>
            <person name="Barlow D."/>
            <person name="Biffinger J."/>
            <person name="Kelley-Loughnane N."/>
            <person name="Varaljay V.A."/>
            <person name="Crookes-Goodson W.J."/>
        </authorList>
    </citation>
    <scope>NUCLEOTIDE SEQUENCE</scope>
    <source>
        <strain evidence="13">5307AH</strain>
    </source>
</reference>
<dbReference type="AlphaFoldDB" id="A0AAD9L7C8"/>
<dbReference type="Pfam" id="PF11789">
    <property type="entry name" value="zf-Nse"/>
    <property type="match status" value="1"/>
</dbReference>
<evidence type="ECO:0000256" key="9">
    <source>
        <dbReference type="ARBA" id="ARBA00023242"/>
    </source>
</evidence>
<feature type="region of interest" description="Disordered" evidence="11">
    <location>
        <begin position="275"/>
        <end position="303"/>
    </location>
</feature>
<feature type="compositionally biased region" description="Polar residues" evidence="11">
    <location>
        <begin position="1"/>
        <end position="10"/>
    </location>
</feature>
<evidence type="ECO:0000313" key="14">
    <source>
        <dbReference type="Proteomes" id="UP001182556"/>
    </source>
</evidence>
<dbReference type="GO" id="GO:0000724">
    <property type="term" value="P:double-strand break repair via homologous recombination"/>
    <property type="evidence" value="ECO:0007669"/>
    <property type="project" value="InterPro"/>
</dbReference>
<dbReference type="InterPro" id="IPR026846">
    <property type="entry name" value="Nse2(Mms21)"/>
</dbReference>
<evidence type="ECO:0000256" key="10">
    <source>
        <dbReference type="PROSITE-ProRule" id="PRU00452"/>
    </source>
</evidence>
<dbReference type="SUPFAM" id="SSF57850">
    <property type="entry name" value="RING/U-box"/>
    <property type="match status" value="1"/>
</dbReference>
<dbReference type="GO" id="GO:0061665">
    <property type="term" value="F:SUMO ligase activity"/>
    <property type="evidence" value="ECO:0007669"/>
    <property type="project" value="TreeGrafter"/>
</dbReference>
<dbReference type="InterPro" id="IPR013083">
    <property type="entry name" value="Znf_RING/FYVE/PHD"/>
</dbReference>
<proteinExistence type="inferred from homology"/>
<name>A0AAD9L7C8_PAPLA</name>
<protein>
    <recommendedName>
        <fullName evidence="12">SP-RING-type domain-containing protein</fullName>
    </recommendedName>
</protein>
<keyword evidence="9" id="KW-0539">Nucleus</keyword>
<evidence type="ECO:0000313" key="13">
    <source>
        <dbReference type="EMBL" id="KAK1925387.1"/>
    </source>
</evidence>
<evidence type="ECO:0000259" key="12">
    <source>
        <dbReference type="PROSITE" id="PS51044"/>
    </source>
</evidence>
<organism evidence="13 14">
    <name type="scientific">Papiliotrema laurentii</name>
    <name type="common">Cryptococcus laurentii</name>
    <dbReference type="NCBI Taxonomy" id="5418"/>
    <lineage>
        <taxon>Eukaryota</taxon>
        <taxon>Fungi</taxon>
        <taxon>Dikarya</taxon>
        <taxon>Basidiomycota</taxon>
        <taxon>Agaricomycotina</taxon>
        <taxon>Tremellomycetes</taxon>
        <taxon>Tremellales</taxon>
        <taxon>Rhynchogastremaceae</taxon>
        <taxon>Papiliotrema</taxon>
    </lineage>
</organism>
<dbReference type="CDD" id="cd16651">
    <property type="entry name" value="SPL-RING_NSE2"/>
    <property type="match status" value="1"/>
</dbReference>
<evidence type="ECO:0000256" key="3">
    <source>
        <dbReference type="ARBA" id="ARBA00008212"/>
    </source>
</evidence>
<evidence type="ECO:0000256" key="6">
    <source>
        <dbReference type="ARBA" id="ARBA00022771"/>
    </source>
</evidence>
<evidence type="ECO:0000256" key="7">
    <source>
        <dbReference type="ARBA" id="ARBA00022786"/>
    </source>
</evidence>
<comment type="subcellular location">
    <subcellularLocation>
        <location evidence="1">Nucleus</location>
    </subcellularLocation>
</comment>
<keyword evidence="4" id="KW-0808">Transferase</keyword>
<dbReference type="PANTHER" id="PTHR21330:SF1">
    <property type="entry name" value="E3 SUMO-PROTEIN LIGASE NSE2"/>
    <property type="match status" value="1"/>
</dbReference>
<dbReference type="PANTHER" id="PTHR21330">
    <property type="entry name" value="E3 SUMO-PROTEIN LIGASE NSE2"/>
    <property type="match status" value="1"/>
</dbReference>